<keyword evidence="2" id="KW-0472">Membrane</keyword>
<dbReference type="AlphaFoldDB" id="A0A401QQQ3"/>
<reference evidence="3 4" key="1">
    <citation type="journal article" date="2019" name="Microbiol. Resour. Announc.">
        <title>Draft Genome Sequence of the Most Traditional epsilon-Poly-l-Lysine Producer, Streptomyces albulus NBRC14147.</title>
        <authorList>
            <person name="Yamanaka K."/>
            <person name="Hamano Y."/>
        </authorList>
    </citation>
    <scope>NUCLEOTIDE SEQUENCE [LARGE SCALE GENOMIC DNA]</scope>
    <source>
        <strain evidence="3 4">NBRC 14147</strain>
    </source>
</reference>
<evidence type="ECO:0000256" key="1">
    <source>
        <dbReference type="SAM" id="MobiDB-lite"/>
    </source>
</evidence>
<feature type="transmembrane region" description="Helical" evidence="2">
    <location>
        <begin position="210"/>
        <end position="229"/>
    </location>
</feature>
<comment type="caution">
    <text evidence="3">The sequence shown here is derived from an EMBL/GenBank/DDBJ whole genome shotgun (WGS) entry which is preliminary data.</text>
</comment>
<feature type="transmembrane region" description="Helical" evidence="2">
    <location>
        <begin position="93"/>
        <end position="111"/>
    </location>
</feature>
<sequence>MTSSSAPHVSDAPHPQRPAHRVSPAVRLGAAAWIVAAVQFLVVQVVVASAWRTPFSWATNNVSDLGNVHCRTWDASRPRYVCSPLHDVMNASFVLHGALLLLGTVATAACWGRGRLSAGARILFALNAAGWVLVGFVPADVDENLHVLGALLIMGLGNLGLLCAGFVPVGSPFGRLRAVTLTLAAAAVLAAWSFFGQHDPGTGLGALERMAAFAVDAWIVVSGLAALRARRADVAGGPRPSVRRD</sequence>
<dbReference type="Pfam" id="PF06197">
    <property type="entry name" value="DUF998"/>
    <property type="match status" value="1"/>
</dbReference>
<feature type="transmembrane region" description="Helical" evidence="2">
    <location>
        <begin position="30"/>
        <end position="51"/>
    </location>
</feature>
<evidence type="ECO:0000313" key="4">
    <source>
        <dbReference type="Proteomes" id="UP000288351"/>
    </source>
</evidence>
<feature type="transmembrane region" description="Helical" evidence="2">
    <location>
        <begin position="176"/>
        <end position="195"/>
    </location>
</feature>
<keyword evidence="2" id="KW-1133">Transmembrane helix</keyword>
<name>A0A401QQQ3_STRNR</name>
<accession>A0A401QQQ3</accession>
<feature type="transmembrane region" description="Helical" evidence="2">
    <location>
        <begin position="118"/>
        <end position="139"/>
    </location>
</feature>
<evidence type="ECO:0008006" key="5">
    <source>
        <dbReference type="Google" id="ProtNLM"/>
    </source>
</evidence>
<dbReference type="Proteomes" id="UP000288351">
    <property type="component" value="Unassembled WGS sequence"/>
</dbReference>
<dbReference type="InterPro" id="IPR009339">
    <property type="entry name" value="DUF998"/>
</dbReference>
<protein>
    <recommendedName>
        <fullName evidence="5">DUF998 domain-containing protein</fullName>
    </recommendedName>
</protein>
<proteinExistence type="predicted"/>
<evidence type="ECO:0000313" key="3">
    <source>
        <dbReference type="EMBL" id="GCB87704.1"/>
    </source>
</evidence>
<keyword evidence="2" id="KW-0812">Transmembrane</keyword>
<dbReference type="EMBL" id="BHXC01000002">
    <property type="protein sequence ID" value="GCB87704.1"/>
    <property type="molecule type" value="Genomic_DNA"/>
</dbReference>
<gene>
    <name evidence="3" type="ORF">SALB_00373</name>
</gene>
<feature type="transmembrane region" description="Helical" evidence="2">
    <location>
        <begin position="145"/>
        <end position="169"/>
    </location>
</feature>
<dbReference type="RefSeq" id="WP_016577087.1">
    <property type="nucleotide sequence ID" value="NZ_BHXC01000002.1"/>
</dbReference>
<organism evidence="3 4">
    <name type="scientific">Streptomyces noursei</name>
    <name type="common">Streptomyces albulus</name>
    <dbReference type="NCBI Taxonomy" id="1971"/>
    <lineage>
        <taxon>Bacteria</taxon>
        <taxon>Bacillati</taxon>
        <taxon>Actinomycetota</taxon>
        <taxon>Actinomycetes</taxon>
        <taxon>Kitasatosporales</taxon>
        <taxon>Streptomycetaceae</taxon>
        <taxon>Streptomyces</taxon>
    </lineage>
</organism>
<evidence type="ECO:0000256" key="2">
    <source>
        <dbReference type="SAM" id="Phobius"/>
    </source>
</evidence>
<feature type="region of interest" description="Disordered" evidence="1">
    <location>
        <begin position="1"/>
        <end position="20"/>
    </location>
</feature>